<organism evidence="2 5">
    <name type="scientific">Teichococcus wenyumeiae</name>
    <dbReference type="NCBI Taxonomy" id="2478470"/>
    <lineage>
        <taxon>Bacteria</taxon>
        <taxon>Pseudomonadati</taxon>
        <taxon>Pseudomonadota</taxon>
        <taxon>Alphaproteobacteria</taxon>
        <taxon>Acetobacterales</taxon>
        <taxon>Roseomonadaceae</taxon>
        <taxon>Roseomonas</taxon>
    </lineage>
</organism>
<dbReference type="Proteomes" id="UP000278036">
    <property type="component" value="Unassembled WGS sequence"/>
</dbReference>
<evidence type="ECO:0000313" key="4">
    <source>
        <dbReference type="Proteomes" id="UP000274097"/>
    </source>
</evidence>
<accession>A0A3A9J7E2</accession>
<dbReference type="AlphaFoldDB" id="A0A3A9J7E2"/>
<reference evidence="2 5" key="1">
    <citation type="submission" date="2018-09" db="EMBL/GenBank/DDBJ databases">
        <title>Roseomonas sp. nov., isolated from feces of Tibetan antelopes in the Qinghai-Tibet plateau, China.</title>
        <authorList>
            <person name="Tian Z."/>
        </authorList>
    </citation>
    <scope>NUCLEOTIDE SEQUENCE [LARGE SCALE GENOMIC DNA]</scope>
    <source>
        <strain evidence="3 4">Z23</strain>
        <strain evidence="2 5">Z24</strain>
    </source>
</reference>
<evidence type="ECO:0000313" key="5">
    <source>
        <dbReference type="Proteomes" id="UP000278036"/>
    </source>
</evidence>
<comment type="caution">
    <text evidence="2">The sequence shown here is derived from an EMBL/GenBank/DDBJ whole genome shotgun (WGS) entry which is preliminary data.</text>
</comment>
<name>A0A3A9J7E2_9PROT</name>
<dbReference type="InParanoid" id="A0A3A9J7E2"/>
<dbReference type="Pfam" id="PF03050">
    <property type="entry name" value="DDE_Tnp_IS66"/>
    <property type="match status" value="1"/>
</dbReference>
<proteinExistence type="predicted"/>
<feature type="domain" description="Transposase IS66 central" evidence="1">
    <location>
        <begin position="3"/>
        <end position="57"/>
    </location>
</feature>
<keyword evidence="4" id="KW-1185">Reference proteome</keyword>
<dbReference type="EMBL" id="RFLX01000074">
    <property type="protein sequence ID" value="RMI15194.1"/>
    <property type="molecule type" value="Genomic_DNA"/>
</dbReference>
<evidence type="ECO:0000313" key="3">
    <source>
        <dbReference type="EMBL" id="RMI15194.1"/>
    </source>
</evidence>
<protein>
    <recommendedName>
        <fullName evidence="1">Transposase IS66 central domain-containing protein</fullName>
    </recommendedName>
</protein>
<dbReference type="OrthoDB" id="9800877at2"/>
<evidence type="ECO:0000259" key="1">
    <source>
        <dbReference type="Pfam" id="PF03050"/>
    </source>
</evidence>
<dbReference type="EMBL" id="RAQU01000210">
    <property type="protein sequence ID" value="RKK01860.1"/>
    <property type="molecule type" value="Genomic_DNA"/>
</dbReference>
<evidence type="ECO:0000313" key="2">
    <source>
        <dbReference type="EMBL" id="RKK01860.1"/>
    </source>
</evidence>
<dbReference type="InterPro" id="IPR004291">
    <property type="entry name" value="Transposase_IS66_central"/>
</dbReference>
<sequence>MLHTLIAAHVVTAELLHGDGTTVPLLARGKTVTARLWTYLQDDRPFAGPAPPAAVFYF</sequence>
<gene>
    <name evidence="2" type="ORF">D6Z83_22775</name>
    <name evidence="3" type="ORF">EBE87_26845</name>
</gene>
<dbReference type="Proteomes" id="UP000274097">
    <property type="component" value="Unassembled WGS sequence"/>
</dbReference>